<dbReference type="Proteomes" id="UP000199630">
    <property type="component" value="Unassembled WGS sequence"/>
</dbReference>
<dbReference type="STRING" id="588602.SAMN04487991_2745"/>
<proteinExistence type="predicted"/>
<protein>
    <submittedName>
        <fullName evidence="1">Sarcosine oxidase subunit gamma</fullName>
    </submittedName>
</protein>
<organism evidence="1 2">
    <name type="scientific">Celeribacter neptunius</name>
    <dbReference type="NCBI Taxonomy" id="588602"/>
    <lineage>
        <taxon>Bacteria</taxon>
        <taxon>Pseudomonadati</taxon>
        <taxon>Pseudomonadota</taxon>
        <taxon>Alphaproteobacteria</taxon>
        <taxon>Rhodobacterales</taxon>
        <taxon>Roseobacteraceae</taxon>
        <taxon>Celeribacter</taxon>
    </lineage>
</organism>
<dbReference type="RefSeq" id="WP_245781213.1">
    <property type="nucleotide sequence ID" value="NZ_FORH01000005.1"/>
</dbReference>
<accession>A0A1I3TMP3</accession>
<evidence type="ECO:0000313" key="2">
    <source>
        <dbReference type="Proteomes" id="UP000199630"/>
    </source>
</evidence>
<gene>
    <name evidence="1" type="ORF">SAMN04487991_2745</name>
</gene>
<dbReference type="InterPro" id="IPR027266">
    <property type="entry name" value="TrmE/GcvT-like"/>
</dbReference>
<reference evidence="2" key="1">
    <citation type="submission" date="2016-10" db="EMBL/GenBank/DDBJ databases">
        <authorList>
            <person name="Varghese N."/>
            <person name="Submissions S."/>
        </authorList>
    </citation>
    <scope>NUCLEOTIDE SEQUENCE [LARGE SCALE GENOMIC DNA]</scope>
    <source>
        <strain evidence="2">DSM 26471</strain>
    </source>
</reference>
<keyword evidence="2" id="KW-1185">Reference proteome</keyword>
<dbReference type="Gene3D" id="3.30.1360.120">
    <property type="entry name" value="Probable tRNA modification gtpase trme, domain 1"/>
    <property type="match status" value="1"/>
</dbReference>
<dbReference type="EMBL" id="FORH01000005">
    <property type="protein sequence ID" value="SFJ70807.1"/>
    <property type="molecule type" value="Genomic_DNA"/>
</dbReference>
<name>A0A1I3TMP3_9RHOB</name>
<dbReference type="AlphaFoldDB" id="A0A1I3TMP3"/>
<evidence type="ECO:0000313" key="1">
    <source>
        <dbReference type="EMBL" id="SFJ70807.1"/>
    </source>
</evidence>
<sequence length="197" mass="20613">MIDYATNAVTDLTPITALGGTVARSESFGALSLSENAGLGLASLSLRKSAEKGQEAPQVFGLPLPGVGKATAMGAYGAFWTGRDQWMIEAQGKGEVDFAAMLKSEAPDCSVTEQTDGFVAFEIASANGAGPLEALMAKLVNLDPKAFGPGQVTRTGLEHMTVFLIRRAEDRLAVIGMRTLAGSLWHALSVAARRLEA</sequence>